<evidence type="ECO:0000256" key="3">
    <source>
        <dbReference type="ARBA" id="ARBA00023163"/>
    </source>
</evidence>
<dbReference type="PANTHER" id="PTHR47894:SF4">
    <property type="entry name" value="HTH-TYPE TRANSCRIPTIONAL REGULATOR GADX"/>
    <property type="match status" value="1"/>
</dbReference>
<keyword evidence="3" id="KW-0804">Transcription</keyword>
<dbReference type="SUPFAM" id="SSF46689">
    <property type="entry name" value="Homeodomain-like"/>
    <property type="match status" value="1"/>
</dbReference>
<dbReference type="Pfam" id="PF12625">
    <property type="entry name" value="Arabinose_bd"/>
    <property type="match status" value="1"/>
</dbReference>
<evidence type="ECO:0000313" key="6">
    <source>
        <dbReference type="EMBL" id="SHK45454.1"/>
    </source>
</evidence>
<evidence type="ECO:0000313" key="7">
    <source>
        <dbReference type="Proteomes" id="UP000183982"/>
    </source>
</evidence>
<evidence type="ECO:0000256" key="4">
    <source>
        <dbReference type="SAM" id="Phobius"/>
    </source>
</evidence>
<dbReference type="InterPro" id="IPR032687">
    <property type="entry name" value="AraC-type_N"/>
</dbReference>
<feature type="transmembrane region" description="Helical" evidence="4">
    <location>
        <begin position="123"/>
        <end position="144"/>
    </location>
</feature>
<dbReference type="PROSITE" id="PS00041">
    <property type="entry name" value="HTH_ARAC_FAMILY_1"/>
    <property type="match status" value="1"/>
</dbReference>
<evidence type="ECO:0000256" key="2">
    <source>
        <dbReference type="ARBA" id="ARBA00023125"/>
    </source>
</evidence>
<name>A0A1M6SKZ2_9RHOB</name>
<dbReference type="PRINTS" id="PR00032">
    <property type="entry name" value="HTHARAC"/>
</dbReference>
<keyword evidence="4" id="KW-0472">Membrane</keyword>
<dbReference type="EMBL" id="FQZQ01000030">
    <property type="protein sequence ID" value="SHK45454.1"/>
    <property type="molecule type" value="Genomic_DNA"/>
</dbReference>
<dbReference type="STRING" id="1470563.SAMN05444000_13023"/>
<keyword evidence="7" id="KW-1185">Reference proteome</keyword>
<keyword evidence="4" id="KW-0812">Transmembrane</keyword>
<evidence type="ECO:0000259" key="5">
    <source>
        <dbReference type="PROSITE" id="PS01124"/>
    </source>
</evidence>
<organism evidence="6 7">
    <name type="scientific">Shimia gijangensis</name>
    <dbReference type="NCBI Taxonomy" id="1470563"/>
    <lineage>
        <taxon>Bacteria</taxon>
        <taxon>Pseudomonadati</taxon>
        <taxon>Pseudomonadota</taxon>
        <taxon>Alphaproteobacteria</taxon>
        <taxon>Rhodobacterales</taxon>
        <taxon>Roseobacteraceae</taxon>
    </lineage>
</organism>
<dbReference type="Pfam" id="PF12833">
    <property type="entry name" value="HTH_18"/>
    <property type="match status" value="1"/>
</dbReference>
<dbReference type="GO" id="GO:0003700">
    <property type="term" value="F:DNA-binding transcription factor activity"/>
    <property type="evidence" value="ECO:0007669"/>
    <property type="project" value="InterPro"/>
</dbReference>
<gene>
    <name evidence="6" type="ORF">SAMN05444000_13023</name>
</gene>
<dbReference type="InterPro" id="IPR009057">
    <property type="entry name" value="Homeodomain-like_sf"/>
</dbReference>
<sequence>MPQFTLEALGERTLTRALAKAELPYDFVESRDGYIPKQALASFIGEVGRAVGDENIGLLWAPELTVADYGAWGRYVLGAPTLRAALERAQKVMPYHSSHDRTFFRSVGDLCGYEYRFSLKAHVAYPSIAFSALGAVLSVFVHYMRPKWRPKQIRIDLPRPTAHEEVEATFGCPVTWEQDRLEILFEQSALITAAKGETPTTATLEEIARERSNVTPSCFTDVVSRIMELQIATNGISLEGAARTINFGPRALQRRLRTEGTNFRSLANQVKASRAKEMLRVGSLSVQEVAVDLGFENSQNFSRAFRKATGLTPSEYAAFCGHR</sequence>
<dbReference type="InterPro" id="IPR020449">
    <property type="entry name" value="Tscrpt_reg_AraC-type_HTH"/>
</dbReference>
<dbReference type="Proteomes" id="UP000183982">
    <property type="component" value="Unassembled WGS sequence"/>
</dbReference>
<reference evidence="7" key="1">
    <citation type="submission" date="2016-11" db="EMBL/GenBank/DDBJ databases">
        <authorList>
            <person name="Varghese N."/>
            <person name="Submissions S."/>
        </authorList>
    </citation>
    <scope>NUCLEOTIDE SEQUENCE [LARGE SCALE GENOMIC DNA]</scope>
    <source>
        <strain evidence="7">DSM 100564</strain>
    </source>
</reference>
<dbReference type="Gene3D" id="1.10.10.60">
    <property type="entry name" value="Homeodomain-like"/>
    <property type="match status" value="1"/>
</dbReference>
<keyword evidence="1" id="KW-0805">Transcription regulation</keyword>
<feature type="domain" description="HTH araC/xylS-type" evidence="5">
    <location>
        <begin position="221"/>
        <end position="319"/>
    </location>
</feature>
<dbReference type="PROSITE" id="PS01124">
    <property type="entry name" value="HTH_ARAC_FAMILY_2"/>
    <property type="match status" value="1"/>
</dbReference>
<dbReference type="GO" id="GO:0005829">
    <property type="term" value="C:cytosol"/>
    <property type="evidence" value="ECO:0007669"/>
    <property type="project" value="TreeGrafter"/>
</dbReference>
<dbReference type="SMART" id="SM00342">
    <property type="entry name" value="HTH_ARAC"/>
    <property type="match status" value="1"/>
</dbReference>
<keyword evidence="4" id="KW-1133">Transmembrane helix</keyword>
<proteinExistence type="predicted"/>
<accession>A0A1M6SKZ2</accession>
<dbReference type="AlphaFoldDB" id="A0A1M6SKZ2"/>
<evidence type="ECO:0000256" key="1">
    <source>
        <dbReference type="ARBA" id="ARBA00023015"/>
    </source>
</evidence>
<dbReference type="InterPro" id="IPR018062">
    <property type="entry name" value="HTH_AraC-typ_CS"/>
</dbReference>
<protein>
    <submittedName>
        <fullName evidence="6">Helix-turn-helix domain-containing protein</fullName>
    </submittedName>
</protein>
<dbReference type="PANTHER" id="PTHR47894">
    <property type="entry name" value="HTH-TYPE TRANSCRIPTIONAL REGULATOR GADX"/>
    <property type="match status" value="1"/>
</dbReference>
<keyword evidence="2" id="KW-0238">DNA-binding</keyword>
<dbReference type="InterPro" id="IPR018060">
    <property type="entry name" value="HTH_AraC"/>
</dbReference>
<dbReference type="GO" id="GO:0000976">
    <property type="term" value="F:transcription cis-regulatory region binding"/>
    <property type="evidence" value="ECO:0007669"/>
    <property type="project" value="TreeGrafter"/>
</dbReference>